<keyword evidence="12" id="KW-1185">Reference proteome</keyword>
<dbReference type="Gene3D" id="3.90.550.10">
    <property type="entry name" value="Spore Coat Polysaccharide Biosynthesis Protein SpsA, Chain A"/>
    <property type="match status" value="1"/>
</dbReference>
<comment type="caution">
    <text evidence="11">The sequence shown here is derived from an EMBL/GenBank/DDBJ whole genome shotgun (WGS) entry which is preliminary data.</text>
</comment>
<proteinExistence type="inferred from homology"/>
<reference evidence="11 12" key="1">
    <citation type="submission" date="2012-11" db="EMBL/GenBank/DDBJ databases">
        <title>Whole genome sequence of Acidisphaera rubrifaciens HS-AP3.</title>
        <authorList>
            <person name="Azuma Y."/>
            <person name="Higashiura N."/>
            <person name="Hirakawa H."/>
            <person name="Matsushita K."/>
        </authorList>
    </citation>
    <scope>NUCLEOTIDE SEQUENCE [LARGE SCALE GENOMIC DNA]</scope>
    <source>
        <strain evidence="11 12">HS-AP3</strain>
    </source>
</reference>
<accession>A0A0D6P875</accession>
<evidence type="ECO:0000313" key="11">
    <source>
        <dbReference type="EMBL" id="GAN77064.1"/>
    </source>
</evidence>
<dbReference type="FunFam" id="3.90.550.10:FF:000023">
    <property type="entry name" value="Glucose-1-phosphate thymidylyltransferase"/>
    <property type="match status" value="1"/>
</dbReference>
<evidence type="ECO:0000259" key="10">
    <source>
        <dbReference type="Pfam" id="PF00483"/>
    </source>
</evidence>
<comment type="function">
    <text evidence="9">Catalyzes the formation of dTDP-glucose, from dTTP and glucose 1-phosphate, as well as its pyrophosphorolysis.</text>
</comment>
<comment type="cofactor">
    <cofactor evidence="1">
        <name>Mg(2+)</name>
        <dbReference type="ChEBI" id="CHEBI:18420"/>
    </cofactor>
</comment>
<dbReference type="Proteomes" id="UP000032680">
    <property type="component" value="Unassembled WGS sequence"/>
</dbReference>
<organism evidence="11 12">
    <name type="scientific">Acidisphaera rubrifaciens HS-AP3</name>
    <dbReference type="NCBI Taxonomy" id="1231350"/>
    <lineage>
        <taxon>Bacteria</taxon>
        <taxon>Pseudomonadati</taxon>
        <taxon>Pseudomonadota</taxon>
        <taxon>Alphaproteobacteria</taxon>
        <taxon>Acetobacterales</taxon>
        <taxon>Acetobacteraceae</taxon>
        <taxon>Acidisphaera</taxon>
    </lineage>
</organism>
<protein>
    <recommendedName>
        <fullName evidence="3 9">Glucose-1-phosphate thymidylyltransferase</fullName>
        <ecNumber evidence="3 9">2.7.7.24</ecNumber>
    </recommendedName>
</protein>
<dbReference type="Pfam" id="PF00483">
    <property type="entry name" value="NTP_transferase"/>
    <property type="match status" value="1"/>
</dbReference>
<keyword evidence="4 9" id="KW-0808">Transferase</keyword>
<keyword evidence="5 9" id="KW-0548">Nucleotidyltransferase</keyword>
<dbReference type="SUPFAM" id="SSF53448">
    <property type="entry name" value="Nucleotide-diphospho-sugar transferases"/>
    <property type="match status" value="1"/>
</dbReference>
<dbReference type="AlphaFoldDB" id="A0A0D6P875"/>
<evidence type="ECO:0000256" key="2">
    <source>
        <dbReference type="ARBA" id="ARBA00010480"/>
    </source>
</evidence>
<evidence type="ECO:0000256" key="9">
    <source>
        <dbReference type="RuleBase" id="RU003706"/>
    </source>
</evidence>
<dbReference type="EMBL" id="BANB01000227">
    <property type="protein sequence ID" value="GAN77064.1"/>
    <property type="molecule type" value="Genomic_DNA"/>
</dbReference>
<dbReference type="OrthoDB" id="9803871at2"/>
<dbReference type="InterPro" id="IPR029044">
    <property type="entry name" value="Nucleotide-diphossugar_trans"/>
</dbReference>
<evidence type="ECO:0000256" key="8">
    <source>
        <dbReference type="ARBA" id="ARBA00049336"/>
    </source>
</evidence>
<dbReference type="RefSeq" id="WP_048861034.1">
    <property type="nucleotide sequence ID" value="NZ_BANB01000227.1"/>
</dbReference>
<dbReference type="InterPro" id="IPR005907">
    <property type="entry name" value="G1P_thy_trans_s"/>
</dbReference>
<dbReference type="EC" id="2.7.7.24" evidence="3 9"/>
<dbReference type="NCBIfam" id="TIGR01207">
    <property type="entry name" value="rmlA"/>
    <property type="match status" value="1"/>
</dbReference>
<dbReference type="InterPro" id="IPR005835">
    <property type="entry name" value="NTP_transferase_dom"/>
</dbReference>
<comment type="catalytic activity">
    <reaction evidence="8 9">
        <text>dTTP + alpha-D-glucose 1-phosphate + H(+) = dTDP-alpha-D-glucose + diphosphate</text>
        <dbReference type="Rhea" id="RHEA:15225"/>
        <dbReference type="ChEBI" id="CHEBI:15378"/>
        <dbReference type="ChEBI" id="CHEBI:33019"/>
        <dbReference type="ChEBI" id="CHEBI:37568"/>
        <dbReference type="ChEBI" id="CHEBI:57477"/>
        <dbReference type="ChEBI" id="CHEBI:58601"/>
        <dbReference type="EC" id="2.7.7.24"/>
    </reaction>
</comment>
<gene>
    <name evidence="11" type="ORF">Asru_0227_03</name>
</gene>
<keyword evidence="6 9" id="KW-0479">Metal-binding</keyword>
<keyword evidence="7 9" id="KW-0460">Magnesium</keyword>
<dbReference type="CDD" id="cd02538">
    <property type="entry name" value="G1P_TT_short"/>
    <property type="match status" value="1"/>
</dbReference>
<feature type="domain" description="Nucleotidyl transferase" evidence="10">
    <location>
        <begin position="2"/>
        <end position="238"/>
    </location>
</feature>
<evidence type="ECO:0000256" key="5">
    <source>
        <dbReference type="ARBA" id="ARBA00022695"/>
    </source>
</evidence>
<name>A0A0D6P875_9PROT</name>
<evidence type="ECO:0000256" key="1">
    <source>
        <dbReference type="ARBA" id="ARBA00001946"/>
    </source>
</evidence>
<dbReference type="GO" id="GO:0046872">
    <property type="term" value="F:metal ion binding"/>
    <property type="evidence" value="ECO:0007669"/>
    <property type="project" value="UniProtKB-KW"/>
</dbReference>
<dbReference type="PANTHER" id="PTHR43532">
    <property type="entry name" value="GLUCOSE-1-PHOSPHATE THYMIDYLYLTRANSFERASE"/>
    <property type="match status" value="1"/>
</dbReference>
<sequence length="291" mass="31726">MKGILLAGGSGTRLHPMTLAASKQLLPVYDKPMVYYPASTLMLAGIRDIMVISTPADLPQFRRLLRDGAHLGLRIAYAEQPTPDGIAQAFLIARDWIGGSPCALALGDNLIHADHLSVSLRAAAARPEGATVFAYQVRDPERYGVVSFDEAGRAVEIVEKPAAPLSNWAVTGLYFYDHHVVDIASSIKPSARGELEITDLNRVYLESNRLHVERLSRGCAWLDAGTPDSLLQAATFVQTIQSRTGMLVGCPEEVAFRMKYIDADALRDQARHLGKTDLGRALLELAEGEHE</sequence>
<evidence type="ECO:0000256" key="4">
    <source>
        <dbReference type="ARBA" id="ARBA00022679"/>
    </source>
</evidence>
<dbReference type="GO" id="GO:0008879">
    <property type="term" value="F:glucose-1-phosphate thymidylyltransferase activity"/>
    <property type="evidence" value="ECO:0007669"/>
    <property type="project" value="UniProtKB-EC"/>
</dbReference>
<evidence type="ECO:0000256" key="6">
    <source>
        <dbReference type="ARBA" id="ARBA00022723"/>
    </source>
</evidence>
<evidence type="ECO:0000256" key="7">
    <source>
        <dbReference type="ARBA" id="ARBA00022842"/>
    </source>
</evidence>
<evidence type="ECO:0000256" key="3">
    <source>
        <dbReference type="ARBA" id="ARBA00012461"/>
    </source>
</evidence>
<dbReference type="PANTHER" id="PTHR43532:SF1">
    <property type="entry name" value="GLUCOSE-1-PHOSPHATE THYMIDYLYLTRANSFERASE 1"/>
    <property type="match status" value="1"/>
</dbReference>
<evidence type="ECO:0000313" key="12">
    <source>
        <dbReference type="Proteomes" id="UP000032680"/>
    </source>
</evidence>
<comment type="similarity">
    <text evidence="2 9">Belongs to the glucose-1-phosphate thymidylyltransferase family.</text>
</comment>